<accession>A0A2S7KUV7</accession>
<dbReference type="OrthoDB" id="570299at2"/>
<dbReference type="Proteomes" id="UP000239522">
    <property type="component" value="Unassembled WGS sequence"/>
</dbReference>
<reference evidence="1 2" key="1">
    <citation type="submission" date="2016-11" db="EMBL/GenBank/DDBJ databases">
        <title>Trade-off between light-utilization and light-protection in marine flavobacteria.</title>
        <authorList>
            <person name="Kumagai Y."/>
        </authorList>
    </citation>
    <scope>NUCLEOTIDE SEQUENCE [LARGE SCALE GENOMIC DNA]</scope>
    <source>
        <strain evidence="1 2">ATCC 700397</strain>
    </source>
</reference>
<evidence type="ECO:0000313" key="1">
    <source>
        <dbReference type="EMBL" id="PQB06421.1"/>
    </source>
</evidence>
<dbReference type="RefSeq" id="WP_104808673.1">
    <property type="nucleotide sequence ID" value="NZ_MQUA01000013.1"/>
</dbReference>
<dbReference type="AlphaFoldDB" id="A0A2S7KUV7"/>
<proteinExistence type="predicted"/>
<gene>
    <name evidence="1" type="ORF">BST83_03950</name>
</gene>
<sequence>MNSTEKGNIGEDFVNEIAFNSFIEHWCYPSPKDENGDKKEICDLLILFGDKLIIISVKNYEFKDFYSRYFRRTIDKAVKQIYGAERKLLKSKIDIFIKHPKRDIEKFPKERVKEIHRVIVNLGEGVRFYPFNKETKDEKFITLLDKEAFQTIVRELDTIPDFLEYLRKREELFANKTATIMPGEEDDFPAETAKQFFEYAQNNFNPTGNQSLLISGTEHDLLAHYLKNERTFPELINSDEYNGIFIQLDGAWKDFNERKEVQQKRELDRNSYFLDELVKREVLNNINENSIELATAIMSFDRFNRRIISENFLQFYDSYKTSKGNYLARRYADFGGVGIVFAFYPKEMPQEMSNNLLSVALDSFCVYSNYKSKSMILIATTNEFKQFKMGLMKDIVPFSKEEELEIRKNVELLGWFTNHQEFKITSKEYPD</sequence>
<name>A0A2S7KUV7_9FLAO</name>
<keyword evidence="2" id="KW-1185">Reference proteome</keyword>
<evidence type="ECO:0000313" key="2">
    <source>
        <dbReference type="Proteomes" id="UP000239522"/>
    </source>
</evidence>
<dbReference type="EMBL" id="MQUA01000013">
    <property type="protein sequence ID" value="PQB06421.1"/>
    <property type="molecule type" value="Genomic_DNA"/>
</dbReference>
<evidence type="ECO:0008006" key="3">
    <source>
        <dbReference type="Google" id="ProtNLM"/>
    </source>
</evidence>
<comment type="caution">
    <text evidence="1">The sequence shown here is derived from an EMBL/GenBank/DDBJ whole genome shotgun (WGS) entry which is preliminary data.</text>
</comment>
<organism evidence="1 2">
    <name type="scientific">Polaribacter filamentus</name>
    <dbReference type="NCBI Taxonomy" id="53483"/>
    <lineage>
        <taxon>Bacteria</taxon>
        <taxon>Pseudomonadati</taxon>
        <taxon>Bacteroidota</taxon>
        <taxon>Flavobacteriia</taxon>
        <taxon>Flavobacteriales</taxon>
        <taxon>Flavobacteriaceae</taxon>
    </lineage>
</organism>
<protein>
    <recommendedName>
        <fullName evidence="3">NERD domain-containing protein</fullName>
    </recommendedName>
</protein>